<evidence type="ECO:0000313" key="3">
    <source>
        <dbReference type="Proteomes" id="UP000030687"/>
    </source>
</evidence>
<dbReference type="AlphaFoldDB" id="V4SYQ0"/>
<dbReference type="InterPro" id="IPR029480">
    <property type="entry name" value="Transpos_assoc"/>
</dbReference>
<dbReference type="KEGG" id="cic:CICLE_v10003481mg"/>
<dbReference type="Gramene" id="ESR45947">
    <property type="protein sequence ID" value="ESR45947"/>
    <property type="gene ID" value="CICLE_v10003481mg"/>
</dbReference>
<dbReference type="OMA" id="CRIHCSK"/>
<dbReference type="Pfam" id="PF13963">
    <property type="entry name" value="Transpos_assoc"/>
    <property type="match status" value="1"/>
</dbReference>
<proteinExistence type="predicted"/>
<reference evidence="2 3" key="1">
    <citation type="submission" date="2013-10" db="EMBL/GenBank/DDBJ databases">
        <authorList>
            <consortium name="International Citrus Genome Consortium"/>
            <person name="Jenkins J."/>
            <person name="Schmutz J."/>
            <person name="Prochnik S."/>
            <person name="Rokhsar D."/>
            <person name="Gmitter F."/>
            <person name="Ollitrault P."/>
            <person name="Machado M."/>
            <person name="Talon M."/>
            <person name="Wincker P."/>
            <person name="Jaillon O."/>
            <person name="Morgante M."/>
        </authorList>
    </citation>
    <scope>NUCLEOTIDE SEQUENCE</scope>
    <source>
        <strain evidence="3">cv. Clemenules</strain>
    </source>
</reference>
<keyword evidence="3" id="KW-1185">Reference proteome</keyword>
<name>V4SYQ0_CITCL</name>
<dbReference type="InParanoid" id="V4SYQ0"/>
<organism evidence="2 3">
    <name type="scientific">Citrus clementina</name>
    <name type="common">Clementine</name>
    <name type="synonym">Citrus deliciosa x Citrus sinensis</name>
    <dbReference type="NCBI Taxonomy" id="85681"/>
    <lineage>
        <taxon>Eukaryota</taxon>
        <taxon>Viridiplantae</taxon>
        <taxon>Streptophyta</taxon>
        <taxon>Embryophyta</taxon>
        <taxon>Tracheophyta</taxon>
        <taxon>Spermatophyta</taxon>
        <taxon>Magnoliopsida</taxon>
        <taxon>eudicotyledons</taxon>
        <taxon>Gunneridae</taxon>
        <taxon>Pentapetalae</taxon>
        <taxon>rosids</taxon>
        <taxon>malvids</taxon>
        <taxon>Sapindales</taxon>
        <taxon>Rutaceae</taxon>
        <taxon>Aurantioideae</taxon>
        <taxon>Citrus</taxon>
    </lineage>
</organism>
<gene>
    <name evidence="2" type="ORF">CICLE_v10003481mg</name>
</gene>
<evidence type="ECO:0000259" key="1">
    <source>
        <dbReference type="Pfam" id="PF13963"/>
    </source>
</evidence>
<evidence type="ECO:0000313" key="2">
    <source>
        <dbReference type="EMBL" id="ESR45947.1"/>
    </source>
</evidence>
<dbReference type="Proteomes" id="UP000030687">
    <property type="component" value="Unassembled WGS sequence"/>
</dbReference>
<sequence length="73" mass="8683">MDKSWMHCRIHCSKMPKEYEDGVENFMRFAIANAEGSSVIRCPCTKCMNLFFRTHTVVLEHLYFYDFDVSYTT</sequence>
<feature type="domain" description="Transposase-associated" evidence="1">
    <location>
        <begin position="3"/>
        <end position="72"/>
    </location>
</feature>
<dbReference type="EMBL" id="KI536799">
    <property type="protein sequence ID" value="ESR45947.1"/>
    <property type="molecule type" value="Genomic_DNA"/>
</dbReference>
<accession>V4SYQ0</accession>
<protein>
    <recommendedName>
        <fullName evidence="1">Transposase-associated domain-containing protein</fullName>
    </recommendedName>
</protein>